<proteinExistence type="predicted"/>
<dbReference type="Proteomes" id="UP001596422">
    <property type="component" value="Unassembled WGS sequence"/>
</dbReference>
<organism evidence="1 2">
    <name type="scientific">Marinobacterium aestuariivivens</name>
    <dbReference type="NCBI Taxonomy" id="1698799"/>
    <lineage>
        <taxon>Bacteria</taxon>
        <taxon>Pseudomonadati</taxon>
        <taxon>Pseudomonadota</taxon>
        <taxon>Gammaproteobacteria</taxon>
        <taxon>Oceanospirillales</taxon>
        <taxon>Oceanospirillaceae</taxon>
        <taxon>Marinobacterium</taxon>
    </lineage>
</organism>
<evidence type="ECO:0000313" key="1">
    <source>
        <dbReference type="EMBL" id="MFC6671056.1"/>
    </source>
</evidence>
<protein>
    <recommendedName>
        <fullName evidence="3">Rubrerythrin diiron-binding domain-containing protein</fullName>
    </recommendedName>
</protein>
<comment type="caution">
    <text evidence="1">The sequence shown here is derived from an EMBL/GenBank/DDBJ whole genome shotgun (WGS) entry which is preliminary data.</text>
</comment>
<dbReference type="EMBL" id="JBHSWE010000001">
    <property type="protein sequence ID" value="MFC6671056.1"/>
    <property type="molecule type" value="Genomic_DNA"/>
</dbReference>
<name>A0ABW2A0P6_9GAMM</name>
<accession>A0ABW2A0P6</accession>
<reference evidence="2" key="1">
    <citation type="journal article" date="2019" name="Int. J. Syst. Evol. Microbiol.">
        <title>The Global Catalogue of Microorganisms (GCM) 10K type strain sequencing project: providing services to taxonomists for standard genome sequencing and annotation.</title>
        <authorList>
            <consortium name="The Broad Institute Genomics Platform"/>
            <consortium name="The Broad Institute Genome Sequencing Center for Infectious Disease"/>
            <person name="Wu L."/>
            <person name="Ma J."/>
        </authorList>
    </citation>
    <scope>NUCLEOTIDE SEQUENCE [LARGE SCALE GENOMIC DNA]</scope>
    <source>
        <strain evidence="2">NBRC 111756</strain>
    </source>
</reference>
<evidence type="ECO:0008006" key="3">
    <source>
        <dbReference type="Google" id="ProtNLM"/>
    </source>
</evidence>
<dbReference type="RefSeq" id="WP_379909566.1">
    <property type="nucleotide sequence ID" value="NZ_JBHSWE010000001.1"/>
</dbReference>
<keyword evidence="2" id="KW-1185">Reference proteome</keyword>
<gene>
    <name evidence="1" type="ORF">ACFQDL_14010</name>
</gene>
<sequence length="166" mass="18615">MYSSASEGPQKNLATAIALEDEQQRCFREWSLKLKPYDAGLALILTLQAREMESYRREMLRHQLWKPEGSNPSVAGNATDAEHFFVLNANGARALIGAALELAEEARHFYRYCQSQEPHGSLLSALYQNLCAFKDAHVQILQEAMEHLSFPRRSAMPSDYVLAAAG</sequence>
<evidence type="ECO:0000313" key="2">
    <source>
        <dbReference type="Proteomes" id="UP001596422"/>
    </source>
</evidence>